<dbReference type="EMBL" id="CAJRGZ010000015">
    <property type="protein sequence ID" value="CAG5149724.1"/>
    <property type="molecule type" value="Genomic_DNA"/>
</dbReference>
<gene>
    <name evidence="1" type="ORF">ALTATR162_LOCUS2432</name>
</gene>
<dbReference type="SUPFAM" id="SSF57850">
    <property type="entry name" value="RING/U-box"/>
    <property type="match status" value="1"/>
</dbReference>
<dbReference type="Proteomes" id="UP000676310">
    <property type="component" value="Unassembled WGS sequence"/>
</dbReference>
<evidence type="ECO:0000313" key="1">
    <source>
        <dbReference type="EMBL" id="CAG5149724.1"/>
    </source>
</evidence>
<protein>
    <recommendedName>
        <fullName evidence="3">RING-type domain-containing protein</fullName>
    </recommendedName>
</protein>
<comment type="caution">
    <text evidence="1">The sequence shown here is derived from an EMBL/GenBank/DDBJ whole genome shotgun (WGS) entry which is preliminary data.</text>
</comment>
<dbReference type="OrthoDB" id="3693478at2759"/>
<dbReference type="PANTHER" id="PTHR47843:SF2">
    <property type="entry name" value="BTB DOMAIN-CONTAINING PROTEIN"/>
    <property type="match status" value="1"/>
</dbReference>
<dbReference type="GeneID" id="67013877"/>
<dbReference type="InterPro" id="IPR013083">
    <property type="entry name" value="Znf_RING/FYVE/PHD"/>
</dbReference>
<sequence>MTVTQARGAANKAKKHQPILQAAHTLMPTSQTNKPPRFDDRFLHLHVGPQRCSFSAHEDVLCKQSTFFKNRLQQVCKDTEGECVLCHEDMHALTARLAYCKTFGNNLHRKSLREWRNTNNTCPTCRAEWVTSSIFRSVVIIDVDPDGFETYPQWLYQRTIPTYAMDNGNDELRCFKLIDAHVVGEFLEDKEFVQVVRQEIINCSLQMNEMAHHKILLHVYGKTIGSCTLRRFIIDLYVLRGSYELLDKLETTSTIFRDIMRSMMEKAKTQDVKVVWDCMISAGHIEQDEMSPSEGGETGNQDLRD</sequence>
<evidence type="ECO:0000313" key="2">
    <source>
        <dbReference type="Proteomes" id="UP000676310"/>
    </source>
</evidence>
<name>A0A8J2N3A6_9PLEO</name>
<dbReference type="RefSeq" id="XP_043165973.1">
    <property type="nucleotide sequence ID" value="XM_043310038.1"/>
</dbReference>
<dbReference type="AlphaFoldDB" id="A0A8J2N3A6"/>
<keyword evidence="2" id="KW-1185">Reference proteome</keyword>
<evidence type="ECO:0008006" key="3">
    <source>
        <dbReference type="Google" id="ProtNLM"/>
    </source>
</evidence>
<accession>A0A8J2N3A6</accession>
<dbReference type="Gene3D" id="3.30.40.10">
    <property type="entry name" value="Zinc/RING finger domain, C3HC4 (zinc finger)"/>
    <property type="match status" value="1"/>
</dbReference>
<dbReference type="PANTHER" id="PTHR47843">
    <property type="entry name" value="BTB DOMAIN-CONTAINING PROTEIN-RELATED"/>
    <property type="match status" value="1"/>
</dbReference>
<reference evidence="1" key="1">
    <citation type="submission" date="2021-05" db="EMBL/GenBank/DDBJ databases">
        <authorList>
            <person name="Stam R."/>
        </authorList>
    </citation>
    <scope>NUCLEOTIDE SEQUENCE</scope>
    <source>
        <strain evidence="1">CS162</strain>
    </source>
</reference>
<dbReference type="InterPro" id="IPR011333">
    <property type="entry name" value="SKP1/BTB/POZ_sf"/>
</dbReference>
<organism evidence="1 2">
    <name type="scientific">Alternaria atra</name>
    <dbReference type="NCBI Taxonomy" id="119953"/>
    <lineage>
        <taxon>Eukaryota</taxon>
        <taxon>Fungi</taxon>
        <taxon>Dikarya</taxon>
        <taxon>Ascomycota</taxon>
        <taxon>Pezizomycotina</taxon>
        <taxon>Dothideomycetes</taxon>
        <taxon>Pleosporomycetidae</taxon>
        <taxon>Pleosporales</taxon>
        <taxon>Pleosporineae</taxon>
        <taxon>Pleosporaceae</taxon>
        <taxon>Alternaria</taxon>
        <taxon>Alternaria sect. Ulocladioides</taxon>
    </lineage>
</organism>
<proteinExistence type="predicted"/>
<dbReference type="Gene3D" id="3.30.710.10">
    <property type="entry name" value="Potassium Channel Kv1.1, Chain A"/>
    <property type="match status" value="1"/>
</dbReference>